<sequence length="514" mass="58389">MTILELPRIIDFKDLTPEEDFSTCVHLITKYGYRRCRNTNNRQDRQEARRLYLKIRFFLDNATPVQDLLLDFAKVALCKRIHRPNDGTETPYLRMAQKWSNDVEKKKLAIQQLTEELAIEAVMSDADVLLEKVVGRSDCEGTQTSSANPTSLEFAPSKIIVKVEQPSMAIKSEDDFALGKPTTLASGKHACRDTTDLPMRQPRQPDSQSGAISIAPPQPLPKRVTRSGTSINLEKEYVPYCPHLLARTPTQIIQATNASVLSILNRSLTIMAKKSGRVYIFTRPDDPALLKIGFTTHSGEARVAAWGEDCCYAAKLEFVTEMMPHAWLVERIVQEHLKQYRRKERRCKWKDSCSKQHIEWYEMGVEEARRVIESWAGWVQKYRPWGSDDVLTPTWASLLNQYRIALKGPDCDKEMWDRFVRMEEPRKVAPVGQSPASKQDLNTSISSFAVPTTELKLSCKSPLLGLQTTVPKRVHSDSPSSAGSCRLHSHAPRANHQDEAYDVCVTKQPRTQHV</sequence>
<evidence type="ECO:0000313" key="4">
    <source>
        <dbReference type="Proteomes" id="UP000606974"/>
    </source>
</evidence>
<dbReference type="Proteomes" id="UP000606974">
    <property type="component" value="Unassembled WGS sequence"/>
</dbReference>
<dbReference type="PANTHER" id="PTHR28094">
    <property type="entry name" value="MEIOTICALLY UP-REGULATED GENE 113 PROTEIN"/>
    <property type="match status" value="1"/>
</dbReference>
<dbReference type="OrthoDB" id="4146332at2759"/>
<evidence type="ECO:0000259" key="2">
    <source>
        <dbReference type="SMART" id="SM00974"/>
    </source>
</evidence>
<dbReference type="PANTHER" id="PTHR28094:SF1">
    <property type="entry name" value="MEIOTICALLY UP-REGULATED GENE 113 PROTEIN"/>
    <property type="match status" value="1"/>
</dbReference>
<keyword evidence="4" id="KW-1185">Reference proteome</keyword>
<feature type="region of interest" description="Disordered" evidence="1">
    <location>
        <begin position="472"/>
        <end position="501"/>
    </location>
</feature>
<feature type="region of interest" description="Disordered" evidence="1">
    <location>
        <begin position="187"/>
        <end position="224"/>
    </location>
</feature>
<reference evidence="3" key="1">
    <citation type="submission" date="2020-02" db="EMBL/GenBank/DDBJ databases">
        <authorList>
            <person name="Palmer J.M."/>
        </authorList>
    </citation>
    <scope>NUCLEOTIDE SEQUENCE</scope>
    <source>
        <strain evidence="3">EPUS1.4</strain>
        <tissue evidence="3">Thallus</tissue>
    </source>
</reference>
<dbReference type="InterPro" id="IPR018306">
    <property type="entry name" value="Phage_T5_Orf172_DNA-bd"/>
</dbReference>
<dbReference type="Pfam" id="PF10544">
    <property type="entry name" value="T5orf172"/>
    <property type="match status" value="1"/>
</dbReference>
<gene>
    <name evidence="3" type="ORF">GJ744_006820</name>
</gene>
<evidence type="ECO:0000256" key="1">
    <source>
        <dbReference type="SAM" id="MobiDB-lite"/>
    </source>
</evidence>
<dbReference type="EMBL" id="JAACFV010000031">
    <property type="protein sequence ID" value="KAF7510324.1"/>
    <property type="molecule type" value="Genomic_DNA"/>
</dbReference>
<dbReference type="AlphaFoldDB" id="A0A8H7E4L8"/>
<name>A0A8H7E4L8_9EURO</name>
<feature type="domain" description="Bacteriophage T5 Orf172 DNA-binding" evidence="2">
    <location>
        <begin position="284"/>
        <end position="375"/>
    </location>
</feature>
<dbReference type="InterPro" id="IPR053006">
    <property type="entry name" value="Meiosis_regulatory"/>
</dbReference>
<comment type="caution">
    <text evidence="3">The sequence shown here is derived from an EMBL/GenBank/DDBJ whole genome shotgun (WGS) entry which is preliminary data.</text>
</comment>
<proteinExistence type="predicted"/>
<organism evidence="3 4">
    <name type="scientific">Endocarpon pusillum</name>
    <dbReference type="NCBI Taxonomy" id="364733"/>
    <lineage>
        <taxon>Eukaryota</taxon>
        <taxon>Fungi</taxon>
        <taxon>Dikarya</taxon>
        <taxon>Ascomycota</taxon>
        <taxon>Pezizomycotina</taxon>
        <taxon>Eurotiomycetes</taxon>
        <taxon>Chaetothyriomycetidae</taxon>
        <taxon>Verrucariales</taxon>
        <taxon>Verrucariaceae</taxon>
        <taxon>Endocarpon</taxon>
    </lineage>
</organism>
<evidence type="ECO:0000313" key="3">
    <source>
        <dbReference type="EMBL" id="KAF7510324.1"/>
    </source>
</evidence>
<protein>
    <recommendedName>
        <fullName evidence="2">Bacteriophage T5 Orf172 DNA-binding domain-containing protein</fullName>
    </recommendedName>
</protein>
<accession>A0A8H7E4L8</accession>
<dbReference type="SMART" id="SM00974">
    <property type="entry name" value="T5orf172"/>
    <property type="match status" value="1"/>
</dbReference>